<dbReference type="RefSeq" id="WP_161434121.1">
    <property type="nucleotide sequence ID" value="NZ_WXYO01000002.1"/>
</dbReference>
<feature type="region of interest" description="Disordered" evidence="1">
    <location>
        <begin position="39"/>
        <end position="64"/>
    </location>
</feature>
<keyword evidence="4" id="KW-1185">Reference proteome</keyword>
<dbReference type="Proteomes" id="UP000475249">
    <property type="component" value="Unassembled WGS sequence"/>
</dbReference>
<evidence type="ECO:0000256" key="2">
    <source>
        <dbReference type="SAM" id="Phobius"/>
    </source>
</evidence>
<keyword evidence="2" id="KW-0472">Membrane</keyword>
<proteinExistence type="predicted"/>
<sequence length="64" mass="7220">MKRRHLITSFIVLIFPVIVISALTNYGFDKPVLENEKTEQVEPKSEFSCHKKSSQKQVATPGSS</sequence>
<feature type="compositionally biased region" description="Polar residues" evidence="1">
    <location>
        <begin position="55"/>
        <end position="64"/>
    </location>
</feature>
<evidence type="ECO:0000313" key="4">
    <source>
        <dbReference type="Proteomes" id="UP000475249"/>
    </source>
</evidence>
<organism evidence="3 4">
    <name type="scientific">Poritiphilus flavus</name>
    <dbReference type="NCBI Taxonomy" id="2697053"/>
    <lineage>
        <taxon>Bacteria</taxon>
        <taxon>Pseudomonadati</taxon>
        <taxon>Bacteroidota</taxon>
        <taxon>Flavobacteriia</taxon>
        <taxon>Flavobacteriales</taxon>
        <taxon>Flavobacteriaceae</taxon>
        <taxon>Poritiphilus</taxon>
    </lineage>
</organism>
<dbReference type="EMBL" id="WXYO01000002">
    <property type="protein sequence ID" value="NAS11071.1"/>
    <property type="molecule type" value="Genomic_DNA"/>
</dbReference>
<feature type="compositionally biased region" description="Basic and acidic residues" evidence="1">
    <location>
        <begin position="39"/>
        <end position="49"/>
    </location>
</feature>
<evidence type="ECO:0000313" key="3">
    <source>
        <dbReference type="EMBL" id="NAS11071.1"/>
    </source>
</evidence>
<evidence type="ECO:0000256" key="1">
    <source>
        <dbReference type="SAM" id="MobiDB-lite"/>
    </source>
</evidence>
<keyword evidence="2" id="KW-0812">Transmembrane</keyword>
<keyword evidence="2" id="KW-1133">Transmembrane helix</keyword>
<feature type="transmembrane region" description="Helical" evidence="2">
    <location>
        <begin position="7"/>
        <end position="28"/>
    </location>
</feature>
<dbReference type="AlphaFoldDB" id="A0A6L9E902"/>
<accession>A0A6L9E902</accession>
<comment type="caution">
    <text evidence="3">The sequence shown here is derived from an EMBL/GenBank/DDBJ whole genome shotgun (WGS) entry which is preliminary data.</text>
</comment>
<protein>
    <submittedName>
        <fullName evidence="3">Uncharacterized protein</fullName>
    </submittedName>
</protein>
<gene>
    <name evidence="3" type="ORF">GTQ38_03600</name>
</gene>
<name>A0A6L9E902_9FLAO</name>
<reference evidence="3 4" key="1">
    <citation type="submission" date="2020-01" db="EMBL/GenBank/DDBJ databases">
        <title>Bacteria diversity of Porities sp.</title>
        <authorList>
            <person name="Wang G."/>
        </authorList>
    </citation>
    <scope>NUCLEOTIDE SEQUENCE [LARGE SCALE GENOMIC DNA]</scope>
    <source>
        <strain evidence="3 4">R33</strain>
    </source>
</reference>